<dbReference type="EMBL" id="JARIHO010000029">
    <property type="protein sequence ID" value="KAJ7337363.1"/>
    <property type="molecule type" value="Genomic_DNA"/>
</dbReference>
<comment type="caution">
    <text evidence="4">The sequence shown here is derived from an EMBL/GenBank/DDBJ whole genome shotgun (WGS) entry which is preliminary data.</text>
</comment>
<evidence type="ECO:0000313" key="4">
    <source>
        <dbReference type="EMBL" id="KAJ7337363.1"/>
    </source>
</evidence>
<evidence type="ECO:0000256" key="3">
    <source>
        <dbReference type="PIRSR" id="PIRSR016184-1"/>
    </source>
</evidence>
<keyword evidence="5" id="KW-1185">Reference proteome</keyword>
<keyword evidence="2" id="KW-0413">Isomerase</keyword>
<organism evidence="4 5">
    <name type="scientific">Mycena albidolilacea</name>
    <dbReference type="NCBI Taxonomy" id="1033008"/>
    <lineage>
        <taxon>Eukaryota</taxon>
        <taxon>Fungi</taxon>
        <taxon>Dikarya</taxon>
        <taxon>Basidiomycota</taxon>
        <taxon>Agaricomycotina</taxon>
        <taxon>Agaricomycetes</taxon>
        <taxon>Agaricomycetidae</taxon>
        <taxon>Agaricales</taxon>
        <taxon>Marasmiineae</taxon>
        <taxon>Mycenaceae</taxon>
        <taxon>Mycena</taxon>
    </lineage>
</organism>
<dbReference type="Proteomes" id="UP001218218">
    <property type="component" value="Unassembled WGS sequence"/>
</dbReference>
<comment type="similarity">
    <text evidence="1">Belongs to the PhzF family.</text>
</comment>
<gene>
    <name evidence="4" type="ORF">DFH08DRAFT_1014300</name>
</gene>
<dbReference type="Pfam" id="PF02567">
    <property type="entry name" value="PhzC-PhzF"/>
    <property type="match status" value="1"/>
</dbReference>
<protein>
    <submittedName>
        <fullName evidence="4">Diaminopimelate epimerase-like protein</fullName>
    </submittedName>
</protein>
<name>A0AAD6ZSV0_9AGAR</name>
<dbReference type="PANTHER" id="PTHR13774">
    <property type="entry name" value="PHENAZINE BIOSYNTHESIS PROTEIN"/>
    <property type="match status" value="1"/>
</dbReference>
<reference evidence="4" key="1">
    <citation type="submission" date="2023-03" db="EMBL/GenBank/DDBJ databases">
        <title>Massive genome expansion in bonnet fungi (Mycena s.s.) driven by repeated elements and novel gene families across ecological guilds.</title>
        <authorList>
            <consortium name="Lawrence Berkeley National Laboratory"/>
            <person name="Harder C.B."/>
            <person name="Miyauchi S."/>
            <person name="Viragh M."/>
            <person name="Kuo A."/>
            <person name="Thoen E."/>
            <person name="Andreopoulos B."/>
            <person name="Lu D."/>
            <person name="Skrede I."/>
            <person name="Drula E."/>
            <person name="Henrissat B."/>
            <person name="Morin E."/>
            <person name="Kohler A."/>
            <person name="Barry K."/>
            <person name="LaButti K."/>
            <person name="Morin E."/>
            <person name="Salamov A."/>
            <person name="Lipzen A."/>
            <person name="Mereny Z."/>
            <person name="Hegedus B."/>
            <person name="Baldrian P."/>
            <person name="Stursova M."/>
            <person name="Weitz H."/>
            <person name="Taylor A."/>
            <person name="Grigoriev I.V."/>
            <person name="Nagy L.G."/>
            <person name="Martin F."/>
            <person name="Kauserud H."/>
        </authorList>
    </citation>
    <scope>NUCLEOTIDE SEQUENCE</scope>
    <source>
        <strain evidence="4">CBHHK002</strain>
    </source>
</reference>
<dbReference type="SUPFAM" id="SSF54506">
    <property type="entry name" value="Diaminopimelate epimerase-like"/>
    <property type="match status" value="1"/>
</dbReference>
<evidence type="ECO:0000256" key="2">
    <source>
        <dbReference type="ARBA" id="ARBA00023235"/>
    </source>
</evidence>
<dbReference type="InterPro" id="IPR003719">
    <property type="entry name" value="Phenazine_PhzF-like"/>
</dbReference>
<dbReference type="GO" id="GO:0005737">
    <property type="term" value="C:cytoplasm"/>
    <property type="evidence" value="ECO:0007669"/>
    <property type="project" value="TreeGrafter"/>
</dbReference>
<dbReference type="Gene3D" id="3.10.310.10">
    <property type="entry name" value="Diaminopimelate Epimerase, Chain A, domain 1"/>
    <property type="match status" value="2"/>
</dbReference>
<feature type="active site" evidence="3">
    <location>
        <position position="51"/>
    </location>
</feature>
<proteinExistence type="inferred from homology"/>
<evidence type="ECO:0000256" key="1">
    <source>
        <dbReference type="ARBA" id="ARBA00008270"/>
    </source>
</evidence>
<dbReference type="AlphaFoldDB" id="A0AAD6ZSV0"/>
<dbReference type="PIRSF" id="PIRSF016184">
    <property type="entry name" value="PhzC_PhzF"/>
    <property type="match status" value="1"/>
</dbReference>
<dbReference type="PANTHER" id="PTHR13774:SF17">
    <property type="entry name" value="PHENAZINE BIOSYNTHESIS-LIKE DOMAIN-CONTAINING PROTEIN"/>
    <property type="match status" value="1"/>
</dbReference>
<accession>A0AAD6ZSV0</accession>
<dbReference type="NCBIfam" id="TIGR00654">
    <property type="entry name" value="PhzF_family"/>
    <property type="match status" value="1"/>
</dbReference>
<sequence length="293" mass="32097">MSPTQLAYTVFDAFTATRFHGNPASVILLQPDHGLSDELLQLIGREFNLSETAFLVPLEDHRDDAPHFSIRWFTPELEAPLCGHATLAAAVYLHQSHPQLQPPYRFESRRSGQLKVDYHAKNDLYELDFPADIPVAIADAAEAAAALELAHVWFPTLARGDIKAISRTGRGYIVEAAETVDVASVAYDTAAIARDIPVGQCVLTGPHKPTPEDPSQVHSRMFACGSGLNEDPVTGSAHTRIVPYWLSKWGGSELKCRQVSARGGDLDTVWLRDEGRVLLRGHGVKTAEGILFL</sequence>
<evidence type="ECO:0000313" key="5">
    <source>
        <dbReference type="Proteomes" id="UP001218218"/>
    </source>
</evidence>
<dbReference type="GO" id="GO:0016853">
    <property type="term" value="F:isomerase activity"/>
    <property type="evidence" value="ECO:0007669"/>
    <property type="project" value="UniProtKB-KW"/>
</dbReference>